<dbReference type="EMBL" id="CM056743">
    <property type="protein sequence ID" value="KAJ8674220.1"/>
    <property type="molecule type" value="Genomic_DNA"/>
</dbReference>
<organism evidence="1 2">
    <name type="scientific">Eretmocerus hayati</name>
    <dbReference type="NCBI Taxonomy" id="131215"/>
    <lineage>
        <taxon>Eukaryota</taxon>
        <taxon>Metazoa</taxon>
        <taxon>Ecdysozoa</taxon>
        <taxon>Arthropoda</taxon>
        <taxon>Hexapoda</taxon>
        <taxon>Insecta</taxon>
        <taxon>Pterygota</taxon>
        <taxon>Neoptera</taxon>
        <taxon>Endopterygota</taxon>
        <taxon>Hymenoptera</taxon>
        <taxon>Apocrita</taxon>
        <taxon>Proctotrupomorpha</taxon>
        <taxon>Chalcidoidea</taxon>
        <taxon>Aphelinidae</taxon>
        <taxon>Aphelininae</taxon>
        <taxon>Eretmocerus</taxon>
    </lineage>
</organism>
<name>A0ACC2NXF7_9HYME</name>
<protein>
    <submittedName>
        <fullName evidence="1">Uncharacterized protein</fullName>
    </submittedName>
</protein>
<gene>
    <name evidence="1" type="ORF">QAD02_005482</name>
</gene>
<dbReference type="Proteomes" id="UP001239111">
    <property type="component" value="Chromosome 3"/>
</dbReference>
<proteinExistence type="predicted"/>
<evidence type="ECO:0000313" key="2">
    <source>
        <dbReference type="Proteomes" id="UP001239111"/>
    </source>
</evidence>
<keyword evidence="2" id="KW-1185">Reference proteome</keyword>
<accession>A0ACC2NXF7</accession>
<sequence>MLWPDPTDQSKLKPQTLKGTPANKFCALLFVGYVTVLTAGFHLIWYIPHFDRKLQKIREDTIRCHEEREGRDMLMFPMIQDAMDRKRHETEQEPEWAKNLGIK</sequence>
<comment type="caution">
    <text evidence="1">The sequence shown here is derived from an EMBL/GenBank/DDBJ whole genome shotgun (WGS) entry which is preliminary data.</text>
</comment>
<reference evidence="1" key="1">
    <citation type="submission" date="2023-04" db="EMBL/GenBank/DDBJ databases">
        <title>A chromosome-level genome assembly of the parasitoid wasp Eretmocerus hayati.</title>
        <authorList>
            <person name="Zhong Y."/>
            <person name="Liu S."/>
            <person name="Liu Y."/>
        </authorList>
    </citation>
    <scope>NUCLEOTIDE SEQUENCE</scope>
    <source>
        <strain evidence="1">ZJU_SS_LIU_2023</strain>
    </source>
</reference>
<evidence type="ECO:0000313" key="1">
    <source>
        <dbReference type="EMBL" id="KAJ8674220.1"/>
    </source>
</evidence>